<comment type="similarity">
    <text evidence="2">Belongs to the skp family.</text>
</comment>
<dbReference type="PIRSF" id="PIRSF002094">
    <property type="entry name" value="OMP26_Skp"/>
    <property type="match status" value="1"/>
</dbReference>
<dbReference type="Pfam" id="PF03938">
    <property type="entry name" value="OmpH"/>
    <property type="match status" value="1"/>
</dbReference>
<dbReference type="GO" id="GO:0050821">
    <property type="term" value="P:protein stabilization"/>
    <property type="evidence" value="ECO:0007669"/>
    <property type="project" value="TreeGrafter"/>
</dbReference>
<dbReference type="InterPro" id="IPR005632">
    <property type="entry name" value="Chaperone_Skp"/>
</dbReference>
<proteinExistence type="inferred from homology"/>
<dbReference type="Proteomes" id="UP000253998">
    <property type="component" value="Unassembled WGS sequence"/>
</dbReference>
<dbReference type="RefSeq" id="WP_006716876.1">
    <property type="nucleotide sequence ID" value="NZ_CAURVT010000010.1"/>
</dbReference>
<evidence type="ECO:0000313" key="4">
    <source>
        <dbReference type="EMBL" id="RDE71141.1"/>
    </source>
</evidence>
<gene>
    <name evidence="4" type="ORF">DPV83_05450</name>
</gene>
<comment type="caution">
    <text evidence="4">The sequence shown here is derived from an EMBL/GenBank/DDBJ whole genome shotgun (WGS) entry which is preliminary data.</text>
</comment>
<dbReference type="SMART" id="SM00935">
    <property type="entry name" value="OmpH"/>
    <property type="match status" value="1"/>
</dbReference>
<dbReference type="PANTHER" id="PTHR35089:SF1">
    <property type="entry name" value="CHAPERONE PROTEIN SKP"/>
    <property type="match status" value="1"/>
</dbReference>
<dbReference type="Gene3D" id="3.30.910.20">
    <property type="entry name" value="Skp domain"/>
    <property type="match status" value="2"/>
</dbReference>
<dbReference type="GeneID" id="60799674"/>
<keyword evidence="1 3" id="KW-0732">Signal</keyword>
<evidence type="ECO:0000256" key="2">
    <source>
        <dbReference type="PIRNR" id="PIRNR002094"/>
    </source>
</evidence>
<dbReference type="PANTHER" id="PTHR35089">
    <property type="entry name" value="CHAPERONE PROTEIN SKP"/>
    <property type="match status" value="1"/>
</dbReference>
<dbReference type="GO" id="GO:0051082">
    <property type="term" value="F:unfolded protein binding"/>
    <property type="evidence" value="ECO:0007669"/>
    <property type="project" value="InterPro"/>
</dbReference>
<evidence type="ECO:0000313" key="5">
    <source>
        <dbReference type="Proteomes" id="UP000253998"/>
    </source>
</evidence>
<evidence type="ECO:0000256" key="3">
    <source>
        <dbReference type="SAM" id="SignalP"/>
    </source>
</evidence>
<organism evidence="4 5">
    <name type="scientific">Aggregatibacter segnis</name>
    <dbReference type="NCBI Taxonomy" id="739"/>
    <lineage>
        <taxon>Bacteria</taxon>
        <taxon>Pseudomonadati</taxon>
        <taxon>Pseudomonadota</taxon>
        <taxon>Gammaproteobacteria</taxon>
        <taxon>Pasteurellales</taxon>
        <taxon>Pasteurellaceae</taxon>
        <taxon>Aggregatibacter</taxon>
    </lineage>
</organism>
<dbReference type="EMBL" id="QEPM01000003">
    <property type="protein sequence ID" value="RDE71141.1"/>
    <property type="molecule type" value="Genomic_DNA"/>
</dbReference>
<feature type="signal peptide" evidence="3">
    <location>
        <begin position="1"/>
        <end position="23"/>
    </location>
</feature>
<sequence length="192" mass="21438">MKKTVKLTALSLALAFTSSLAMAEENIAFVSADYLFQNHPDRKVVAEKLEAEFKPTADKLAENKKQIDAKIADVQKKVEAKVAALQKDAPKLRSADIKKREDEINKFANDEQDAINKLITEHDQKAKAFQESYAKRENEETTKMIASIQTATNNVAKQKNYTLVLDDRSVVFAVDGKNITEDVLKAIPTQAK</sequence>
<feature type="chain" id="PRO_5032987925" evidence="3">
    <location>
        <begin position="24"/>
        <end position="192"/>
    </location>
</feature>
<accession>A0A8B2U3I7</accession>
<protein>
    <submittedName>
        <fullName evidence="4">OmpH family outer membrane protein</fullName>
    </submittedName>
</protein>
<dbReference type="AlphaFoldDB" id="A0A8B2U3I7"/>
<dbReference type="GO" id="GO:0005829">
    <property type="term" value="C:cytosol"/>
    <property type="evidence" value="ECO:0007669"/>
    <property type="project" value="TreeGrafter"/>
</dbReference>
<reference evidence="4 5" key="1">
    <citation type="submission" date="2018-05" db="EMBL/GenBank/DDBJ databases">
        <title>Draft Genome Sequences for a Diverse set of 7 Haemophilus Species.</title>
        <authorList>
            <person name="Nichols M."/>
            <person name="Topaz N."/>
            <person name="Wang X."/>
            <person name="Wang X."/>
            <person name="Boxrud D."/>
        </authorList>
    </citation>
    <scope>NUCLEOTIDE SEQUENCE [LARGE SCALE GENOMIC DNA]</scope>
    <source>
        <strain evidence="4 5">C2001002503</strain>
    </source>
</reference>
<name>A0A8B2U3I7_9PAST</name>
<evidence type="ECO:0000256" key="1">
    <source>
        <dbReference type="ARBA" id="ARBA00022729"/>
    </source>
</evidence>
<dbReference type="InterPro" id="IPR024930">
    <property type="entry name" value="Skp_dom_sf"/>
</dbReference>
<dbReference type="SUPFAM" id="SSF111384">
    <property type="entry name" value="OmpH-like"/>
    <property type="match status" value="1"/>
</dbReference>